<organism evidence="1 2">
    <name type="scientific">Halosquirtibacter laminarini</name>
    <dbReference type="NCBI Taxonomy" id="3374600"/>
    <lineage>
        <taxon>Bacteria</taxon>
        <taxon>Pseudomonadati</taxon>
        <taxon>Bacteroidota</taxon>
        <taxon>Bacteroidia</taxon>
        <taxon>Marinilabiliales</taxon>
        <taxon>Prolixibacteraceae</taxon>
        <taxon>Halosquirtibacter</taxon>
    </lineage>
</organism>
<evidence type="ECO:0000313" key="2">
    <source>
        <dbReference type="Proteomes" id="UP000826212"/>
    </source>
</evidence>
<keyword evidence="2" id="KW-1185">Reference proteome</keyword>
<dbReference type="EMBL" id="CP081303">
    <property type="protein sequence ID" value="QZE15292.1"/>
    <property type="molecule type" value="Genomic_DNA"/>
</dbReference>
<name>A0AC61NHZ5_9BACT</name>
<gene>
    <name evidence="1" type="ORF">K4L44_05515</name>
</gene>
<accession>A0AC61NHZ5</accession>
<reference evidence="1" key="1">
    <citation type="submission" date="2021-08" db="EMBL/GenBank/DDBJ databases">
        <title>Novel anaerobic bacterium isolated from sea squirt in East Sea, Republic of Korea.</title>
        <authorList>
            <person name="Nguyen T.H."/>
            <person name="Li Z."/>
            <person name="Lee Y.-J."/>
            <person name="Ko J."/>
            <person name="Kim S.-G."/>
        </authorList>
    </citation>
    <scope>NUCLEOTIDE SEQUENCE</scope>
    <source>
        <strain evidence="1">KCTC 25031</strain>
    </source>
</reference>
<evidence type="ECO:0000313" key="1">
    <source>
        <dbReference type="EMBL" id="QZE15292.1"/>
    </source>
</evidence>
<dbReference type="Proteomes" id="UP000826212">
    <property type="component" value="Chromosome"/>
</dbReference>
<proteinExistence type="predicted"/>
<protein>
    <submittedName>
        <fullName evidence="1">Uncharacterized protein</fullName>
    </submittedName>
</protein>
<sequence length="208" mass="23731">MRFKIRLLLLVTCYCLHIHAQDKRWGIQAGLNRFTISDLPEFHYTYLTGMHLGIVRSYNKYPFTFTPGVLYVKKGAGRDVNEKYAMQENRFILNCLEFKCAADIQLCKCNLMLPGSGPRIGIEPYFDYNIGGEVIDGFGDYAYSRDMVFGYHDKADGVRTSCGVKFYISMNCEVVEPYVGYDIGITGLSKKDNSLRNMGVYWGLIVNL</sequence>